<dbReference type="PROSITE" id="PS51471">
    <property type="entry name" value="FE2OG_OXY"/>
    <property type="match status" value="1"/>
</dbReference>
<dbReference type="RefSeq" id="WP_306390491.1">
    <property type="nucleotide sequence ID" value="NZ_JAVCAP010000032.1"/>
</dbReference>
<accession>A0ABT9JW46</accession>
<evidence type="ECO:0000313" key="8">
    <source>
        <dbReference type="EMBL" id="MDP8568739.1"/>
    </source>
</evidence>
<keyword evidence="6" id="KW-0408">Iron</keyword>
<evidence type="ECO:0000256" key="2">
    <source>
        <dbReference type="ARBA" id="ARBA00022723"/>
    </source>
</evidence>
<sequence>MRTPDLTSPTLLTTIIDQLSEHHYCVIDQFLAEPIVAELHALAQARRHAGLTRQAGTGKSATTNANLRGDQIDWLEPEDTHPALQQYFALMADLQQQINRALMLGLDSYETHFAIYPPGTGYSTHIDQFIQHRVAAAPGARTLTAIIYLNQNWPEAAGGALRLYLDTHEALPAQEARHLDIAPLGGRLVLFLSARFWHQVLPASQDRLSVTGWFKTR</sequence>
<keyword evidence="5" id="KW-0560">Oxidoreductase</keyword>
<dbReference type="Gene3D" id="2.60.120.620">
    <property type="entry name" value="q2cbj1_9rhob like domain"/>
    <property type="match status" value="1"/>
</dbReference>
<comment type="caution">
    <text evidence="8">The sequence shown here is derived from an EMBL/GenBank/DDBJ whole genome shotgun (WGS) entry which is preliminary data.</text>
</comment>
<dbReference type="EMBL" id="JAVCAP010000032">
    <property type="protein sequence ID" value="MDP8568739.1"/>
    <property type="molecule type" value="Genomic_DNA"/>
</dbReference>
<dbReference type="InterPro" id="IPR051559">
    <property type="entry name" value="HIF_prolyl_hydroxylases"/>
</dbReference>
<dbReference type="Pfam" id="PF13640">
    <property type="entry name" value="2OG-FeII_Oxy_3"/>
    <property type="match status" value="1"/>
</dbReference>
<evidence type="ECO:0000256" key="3">
    <source>
        <dbReference type="ARBA" id="ARBA00022896"/>
    </source>
</evidence>
<feature type="domain" description="Fe2OG dioxygenase" evidence="7">
    <location>
        <begin position="107"/>
        <end position="216"/>
    </location>
</feature>
<keyword evidence="9" id="KW-1185">Reference proteome</keyword>
<keyword evidence="4" id="KW-0223">Dioxygenase</keyword>
<evidence type="ECO:0000256" key="1">
    <source>
        <dbReference type="ARBA" id="ARBA00001961"/>
    </source>
</evidence>
<keyword evidence="3" id="KW-0847">Vitamin C</keyword>
<name>A0ABT9JW46_9PROT</name>
<reference evidence="9" key="1">
    <citation type="journal article" date="2019" name="Int. J. Syst. Evol. Microbiol.">
        <title>The Global Catalogue of Microorganisms (GCM) 10K type strain sequencing project: providing services to taxonomists for standard genome sequencing and annotation.</title>
        <authorList>
            <consortium name="The Broad Institute Genomics Platform"/>
            <consortium name="The Broad Institute Genome Sequencing Center for Infectious Disease"/>
            <person name="Wu L."/>
            <person name="Ma J."/>
        </authorList>
    </citation>
    <scope>NUCLEOTIDE SEQUENCE [LARGE SCALE GENOMIC DNA]</scope>
    <source>
        <strain evidence="9">VKM B-3159</strain>
    </source>
</reference>
<dbReference type="PANTHER" id="PTHR12907:SF26">
    <property type="entry name" value="HIF PROLYL HYDROXYLASE, ISOFORM C"/>
    <property type="match status" value="1"/>
</dbReference>
<dbReference type="Proteomes" id="UP001225906">
    <property type="component" value="Unassembled WGS sequence"/>
</dbReference>
<evidence type="ECO:0000256" key="4">
    <source>
        <dbReference type="ARBA" id="ARBA00022964"/>
    </source>
</evidence>
<organism evidence="8 9">
    <name type="scientific">Methylophilus aquaticus</name>
    <dbReference type="NCBI Taxonomy" id="1971610"/>
    <lineage>
        <taxon>Bacteria</taxon>
        <taxon>Pseudomonadati</taxon>
        <taxon>Pseudomonadota</taxon>
        <taxon>Betaproteobacteria</taxon>
        <taxon>Nitrosomonadales</taxon>
        <taxon>Methylophilaceae</taxon>
        <taxon>Methylophilus</taxon>
    </lineage>
</organism>
<proteinExistence type="predicted"/>
<dbReference type="PANTHER" id="PTHR12907">
    <property type="entry name" value="EGL NINE HOMOLOG-RELATED"/>
    <property type="match status" value="1"/>
</dbReference>
<protein>
    <submittedName>
        <fullName evidence="8">2OG-Fe(II) oxygenase</fullName>
    </submittedName>
</protein>
<evidence type="ECO:0000313" key="9">
    <source>
        <dbReference type="Proteomes" id="UP001225906"/>
    </source>
</evidence>
<dbReference type="InterPro" id="IPR044862">
    <property type="entry name" value="Pro_4_hyd_alph_FE2OG_OXY"/>
</dbReference>
<evidence type="ECO:0000256" key="6">
    <source>
        <dbReference type="ARBA" id="ARBA00023004"/>
    </source>
</evidence>
<evidence type="ECO:0000256" key="5">
    <source>
        <dbReference type="ARBA" id="ARBA00023002"/>
    </source>
</evidence>
<comment type="cofactor">
    <cofactor evidence="1">
        <name>L-ascorbate</name>
        <dbReference type="ChEBI" id="CHEBI:38290"/>
    </cofactor>
</comment>
<dbReference type="InterPro" id="IPR005123">
    <property type="entry name" value="Oxoglu/Fe-dep_dioxygenase_dom"/>
</dbReference>
<dbReference type="InterPro" id="IPR006620">
    <property type="entry name" value="Pro_4_hyd_alph"/>
</dbReference>
<keyword evidence="2" id="KW-0479">Metal-binding</keyword>
<gene>
    <name evidence="8" type="ORF">Q9291_12850</name>
</gene>
<evidence type="ECO:0000259" key="7">
    <source>
        <dbReference type="PROSITE" id="PS51471"/>
    </source>
</evidence>
<dbReference type="SMART" id="SM00702">
    <property type="entry name" value="P4Hc"/>
    <property type="match status" value="1"/>
</dbReference>